<organism evidence="2 3">
    <name type="scientific">Lipomyces tetrasporus</name>
    <dbReference type="NCBI Taxonomy" id="54092"/>
    <lineage>
        <taxon>Eukaryota</taxon>
        <taxon>Fungi</taxon>
        <taxon>Dikarya</taxon>
        <taxon>Ascomycota</taxon>
        <taxon>Saccharomycotina</taxon>
        <taxon>Lipomycetes</taxon>
        <taxon>Lipomycetales</taxon>
        <taxon>Lipomycetaceae</taxon>
        <taxon>Lipomyces</taxon>
    </lineage>
</organism>
<accession>A0AAD7VTC8</accession>
<dbReference type="Proteomes" id="UP001217417">
    <property type="component" value="Unassembled WGS sequence"/>
</dbReference>
<keyword evidence="1" id="KW-1133">Transmembrane helix</keyword>
<dbReference type="EMBL" id="JARPMG010000003">
    <property type="protein sequence ID" value="KAJ8101962.1"/>
    <property type="molecule type" value="Genomic_DNA"/>
</dbReference>
<protein>
    <submittedName>
        <fullName evidence="2">Uncharacterized protein</fullName>
    </submittedName>
</protein>
<keyword evidence="3" id="KW-1185">Reference proteome</keyword>
<evidence type="ECO:0000256" key="1">
    <source>
        <dbReference type="SAM" id="Phobius"/>
    </source>
</evidence>
<dbReference type="AlphaFoldDB" id="A0AAD7VTC8"/>
<name>A0AAD7VTC8_9ASCO</name>
<proteinExistence type="predicted"/>
<dbReference type="GeneID" id="80884327"/>
<comment type="caution">
    <text evidence="2">The sequence shown here is derived from an EMBL/GenBank/DDBJ whole genome shotgun (WGS) entry which is preliminary data.</text>
</comment>
<sequence>MDKSMLQVDPATAMLSRIISAFFVFVLGALAATKYIYFKVKSDNATIDGSLLNSMHEGAAIDHRSLSSLRVLKRHNLRPQHLPALPILPSDRDNLVVVSPEDQDVHLFTIDSNNYLAVNGSTAGFYAATNMGDPYNYSATQYQAVYYTDSSPPQGSIPFTISVESAASPPGN</sequence>
<evidence type="ECO:0000313" key="3">
    <source>
        <dbReference type="Proteomes" id="UP001217417"/>
    </source>
</evidence>
<feature type="transmembrane region" description="Helical" evidence="1">
    <location>
        <begin position="12"/>
        <end position="32"/>
    </location>
</feature>
<evidence type="ECO:0000313" key="2">
    <source>
        <dbReference type="EMBL" id="KAJ8101962.1"/>
    </source>
</evidence>
<reference evidence="2" key="1">
    <citation type="submission" date="2023-03" db="EMBL/GenBank/DDBJ databases">
        <title>Near-Complete genome sequence of Lipomyces tetrasporous NRRL Y-64009, an oleaginous yeast capable of growing on lignocellulosic hydrolysates.</title>
        <authorList>
            <consortium name="Lawrence Berkeley National Laboratory"/>
            <person name="Jagtap S.S."/>
            <person name="Liu J.-J."/>
            <person name="Walukiewicz H.E."/>
            <person name="Pangilinan J."/>
            <person name="Lipzen A."/>
            <person name="Ahrendt S."/>
            <person name="Koriabine M."/>
            <person name="Cobaugh K."/>
            <person name="Salamov A."/>
            <person name="Yoshinaga Y."/>
            <person name="Ng V."/>
            <person name="Daum C."/>
            <person name="Grigoriev I.V."/>
            <person name="Slininger P.J."/>
            <person name="Dien B.S."/>
            <person name="Jin Y.-S."/>
            <person name="Rao C.V."/>
        </authorList>
    </citation>
    <scope>NUCLEOTIDE SEQUENCE</scope>
    <source>
        <strain evidence="2">NRRL Y-64009</strain>
    </source>
</reference>
<dbReference type="RefSeq" id="XP_056045412.1">
    <property type="nucleotide sequence ID" value="XM_056189161.1"/>
</dbReference>
<gene>
    <name evidence="2" type="ORF">POJ06DRAFT_266573</name>
</gene>
<keyword evidence="1" id="KW-0812">Transmembrane</keyword>
<keyword evidence="1" id="KW-0472">Membrane</keyword>